<keyword evidence="2" id="KW-1185">Reference proteome</keyword>
<dbReference type="InterPro" id="IPR012337">
    <property type="entry name" value="RNaseH-like_sf"/>
</dbReference>
<protein>
    <submittedName>
        <fullName evidence="1">Uncharacterized protein</fullName>
    </submittedName>
</protein>
<sequence>MYRYSPESDDCEAQETPVQNQHFEVLAIDLFSLLPVTCDGDRWIFVVQDTATRWVELFPLKDATVEA</sequence>
<dbReference type="SUPFAM" id="SSF53098">
    <property type="entry name" value="Ribonuclease H-like"/>
    <property type="match status" value="1"/>
</dbReference>
<gene>
    <name evidence="1" type="ORF">J437_LFUL018096</name>
</gene>
<dbReference type="GO" id="GO:0003676">
    <property type="term" value="F:nucleic acid binding"/>
    <property type="evidence" value="ECO:0007669"/>
    <property type="project" value="InterPro"/>
</dbReference>
<dbReference type="Gene3D" id="3.30.420.10">
    <property type="entry name" value="Ribonuclease H-like superfamily/Ribonuclease H"/>
    <property type="match status" value="1"/>
</dbReference>
<name>A0A8K0PAB4_LADFU</name>
<dbReference type="Proteomes" id="UP000792457">
    <property type="component" value="Unassembled WGS sequence"/>
</dbReference>
<evidence type="ECO:0000313" key="2">
    <source>
        <dbReference type="Proteomes" id="UP000792457"/>
    </source>
</evidence>
<proteinExistence type="predicted"/>
<reference evidence="1" key="2">
    <citation type="submission" date="2017-10" db="EMBL/GenBank/DDBJ databases">
        <title>Ladona fulva Genome sequencing and assembly.</title>
        <authorList>
            <person name="Murali S."/>
            <person name="Richards S."/>
            <person name="Bandaranaike D."/>
            <person name="Bellair M."/>
            <person name="Blankenburg K."/>
            <person name="Chao H."/>
            <person name="Dinh H."/>
            <person name="Doddapaneni H."/>
            <person name="Dugan-Rocha S."/>
            <person name="Elkadiri S."/>
            <person name="Gnanaolivu R."/>
            <person name="Hernandez B."/>
            <person name="Skinner E."/>
            <person name="Javaid M."/>
            <person name="Lee S."/>
            <person name="Li M."/>
            <person name="Ming W."/>
            <person name="Munidasa M."/>
            <person name="Muniz J."/>
            <person name="Nguyen L."/>
            <person name="Hughes D."/>
            <person name="Osuji N."/>
            <person name="Pu L.-L."/>
            <person name="Puazo M."/>
            <person name="Qu C."/>
            <person name="Quiroz J."/>
            <person name="Raj R."/>
            <person name="Weissenberger G."/>
            <person name="Xin Y."/>
            <person name="Zou X."/>
            <person name="Han Y."/>
            <person name="Worley K."/>
            <person name="Muzny D."/>
            <person name="Gibbs R."/>
        </authorList>
    </citation>
    <scope>NUCLEOTIDE SEQUENCE</scope>
    <source>
        <strain evidence="1">Sampled in the wild</strain>
    </source>
</reference>
<reference evidence="1" key="1">
    <citation type="submission" date="2013-04" db="EMBL/GenBank/DDBJ databases">
        <authorList>
            <person name="Qu J."/>
            <person name="Murali S.C."/>
            <person name="Bandaranaike D."/>
            <person name="Bellair M."/>
            <person name="Blankenburg K."/>
            <person name="Chao H."/>
            <person name="Dinh H."/>
            <person name="Doddapaneni H."/>
            <person name="Downs B."/>
            <person name="Dugan-Rocha S."/>
            <person name="Elkadiri S."/>
            <person name="Gnanaolivu R.D."/>
            <person name="Hernandez B."/>
            <person name="Javaid M."/>
            <person name="Jayaseelan J.C."/>
            <person name="Lee S."/>
            <person name="Li M."/>
            <person name="Ming W."/>
            <person name="Munidasa M."/>
            <person name="Muniz J."/>
            <person name="Nguyen L."/>
            <person name="Ongeri F."/>
            <person name="Osuji N."/>
            <person name="Pu L.-L."/>
            <person name="Puazo M."/>
            <person name="Qu C."/>
            <person name="Quiroz J."/>
            <person name="Raj R."/>
            <person name="Weissenberger G."/>
            <person name="Xin Y."/>
            <person name="Zou X."/>
            <person name="Han Y."/>
            <person name="Richards S."/>
            <person name="Worley K."/>
            <person name="Muzny D."/>
            <person name="Gibbs R."/>
        </authorList>
    </citation>
    <scope>NUCLEOTIDE SEQUENCE</scope>
    <source>
        <strain evidence="1">Sampled in the wild</strain>
    </source>
</reference>
<dbReference type="OrthoDB" id="4369127at2759"/>
<organism evidence="1 2">
    <name type="scientific">Ladona fulva</name>
    <name type="common">Scarce chaser dragonfly</name>
    <name type="synonym">Libellula fulva</name>
    <dbReference type="NCBI Taxonomy" id="123851"/>
    <lineage>
        <taxon>Eukaryota</taxon>
        <taxon>Metazoa</taxon>
        <taxon>Ecdysozoa</taxon>
        <taxon>Arthropoda</taxon>
        <taxon>Hexapoda</taxon>
        <taxon>Insecta</taxon>
        <taxon>Pterygota</taxon>
        <taxon>Palaeoptera</taxon>
        <taxon>Odonata</taxon>
        <taxon>Epiprocta</taxon>
        <taxon>Anisoptera</taxon>
        <taxon>Libelluloidea</taxon>
        <taxon>Libellulidae</taxon>
        <taxon>Ladona</taxon>
    </lineage>
</organism>
<accession>A0A8K0PAB4</accession>
<dbReference type="AlphaFoldDB" id="A0A8K0PAB4"/>
<dbReference type="InterPro" id="IPR036397">
    <property type="entry name" value="RNaseH_sf"/>
</dbReference>
<dbReference type="EMBL" id="KZ309477">
    <property type="protein sequence ID" value="KAG8238957.1"/>
    <property type="molecule type" value="Genomic_DNA"/>
</dbReference>
<comment type="caution">
    <text evidence="1">The sequence shown here is derived from an EMBL/GenBank/DDBJ whole genome shotgun (WGS) entry which is preliminary data.</text>
</comment>
<evidence type="ECO:0000313" key="1">
    <source>
        <dbReference type="EMBL" id="KAG8238957.1"/>
    </source>
</evidence>